<dbReference type="EMBL" id="KK709200">
    <property type="protein sequence ID" value="KFQ32267.1"/>
    <property type="molecule type" value="Genomic_DNA"/>
</dbReference>
<proteinExistence type="predicted"/>
<feature type="non-terminal residue" evidence="1">
    <location>
        <position position="1"/>
    </location>
</feature>
<organism evidence="1 2">
    <name type="scientific">Merops nubicus</name>
    <name type="common">Northern carmine bee-eater</name>
    <dbReference type="NCBI Taxonomy" id="57421"/>
    <lineage>
        <taxon>Eukaryota</taxon>
        <taxon>Metazoa</taxon>
        <taxon>Chordata</taxon>
        <taxon>Craniata</taxon>
        <taxon>Vertebrata</taxon>
        <taxon>Euteleostomi</taxon>
        <taxon>Archelosauria</taxon>
        <taxon>Archosauria</taxon>
        <taxon>Dinosauria</taxon>
        <taxon>Saurischia</taxon>
        <taxon>Theropoda</taxon>
        <taxon>Coelurosauria</taxon>
        <taxon>Aves</taxon>
        <taxon>Neognathae</taxon>
        <taxon>Neoaves</taxon>
        <taxon>Telluraves</taxon>
        <taxon>Coraciimorphae</taxon>
        <taxon>Coraciiformes</taxon>
        <taxon>Meropidae</taxon>
        <taxon>Merops</taxon>
    </lineage>
</organism>
<feature type="non-terminal residue" evidence="1">
    <location>
        <position position="152"/>
    </location>
</feature>
<gene>
    <name evidence="1" type="ORF">N331_02536</name>
</gene>
<name>A0A091RV38_MERNU</name>
<reference evidence="1 2" key="1">
    <citation type="submission" date="2014-04" db="EMBL/GenBank/DDBJ databases">
        <title>Genome evolution of avian class.</title>
        <authorList>
            <person name="Zhang G."/>
            <person name="Li C."/>
        </authorList>
    </citation>
    <scope>NUCLEOTIDE SEQUENCE [LARGE SCALE GENOMIC DNA]</scope>
    <source>
        <strain evidence="1">BGI_N331</strain>
    </source>
</reference>
<dbReference type="InterPro" id="IPR031496">
    <property type="entry name" value="DUF4688"/>
</dbReference>
<evidence type="ECO:0000313" key="1">
    <source>
        <dbReference type="EMBL" id="KFQ32267.1"/>
    </source>
</evidence>
<dbReference type="Proteomes" id="UP000052967">
    <property type="component" value="Unassembled WGS sequence"/>
</dbReference>
<protein>
    <submittedName>
        <fullName evidence="1">Uncharacterized protein C1orf94</fullName>
    </submittedName>
</protein>
<accession>A0A091RV38</accession>
<dbReference type="AlphaFoldDB" id="A0A091RV38"/>
<dbReference type="Pfam" id="PF15752">
    <property type="entry name" value="DUF4688"/>
    <property type="match status" value="1"/>
</dbReference>
<sequence>TGTTSGFSTATVTTGLNQPVWQSQSFLPLPIFSSHLNFPQFQGPYQRARFPYPQALHPSFGCYSRQVAPYSPQQFFQPPYAPMSNYVTVVQPGYPYQHLSPPSLPRNIQDLSPMPSDGIQNPLSHSYWFSSRPGGAVVTNWNYLSSESYVKF</sequence>
<keyword evidence="2" id="KW-1185">Reference proteome</keyword>
<dbReference type="PANTHER" id="PTHR35674:SF1">
    <property type="entry name" value="CDNA SEQUENCE CK137956"/>
    <property type="match status" value="1"/>
</dbReference>
<evidence type="ECO:0000313" key="2">
    <source>
        <dbReference type="Proteomes" id="UP000052967"/>
    </source>
</evidence>
<dbReference type="PANTHER" id="PTHR35674">
    <property type="entry name" value="CDNA SEQUENCE CK137956"/>
    <property type="match status" value="1"/>
</dbReference>